<keyword evidence="5 6" id="KW-0961">Cell wall biogenesis/degradation</keyword>
<feature type="domain" description="L,D-TPase catalytic" evidence="7">
    <location>
        <begin position="166"/>
        <end position="285"/>
    </location>
</feature>
<dbReference type="STRING" id="76021.BS329_15655"/>
<evidence type="ECO:0000313" key="8">
    <source>
        <dbReference type="EMBL" id="OLZ51753.1"/>
    </source>
</evidence>
<evidence type="ECO:0000256" key="6">
    <source>
        <dbReference type="PROSITE-ProRule" id="PRU01373"/>
    </source>
</evidence>
<dbReference type="InterPro" id="IPR005490">
    <property type="entry name" value="LD_TPept_cat_dom"/>
</dbReference>
<name>A0A1R0KUD2_9PSEU</name>
<keyword evidence="9" id="KW-1185">Reference proteome</keyword>
<organism evidence="8 9">
    <name type="scientific">Amycolatopsis coloradensis</name>
    <dbReference type="NCBI Taxonomy" id="76021"/>
    <lineage>
        <taxon>Bacteria</taxon>
        <taxon>Bacillati</taxon>
        <taxon>Actinomycetota</taxon>
        <taxon>Actinomycetes</taxon>
        <taxon>Pseudonocardiales</taxon>
        <taxon>Pseudonocardiaceae</taxon>
        <taxon>Amycolatopsis</taxon>
    </lineage>
</organism>
<dbReference type="UniPathway" id="UPA00219"/>
<evidence type="ECO:0000256" key="4">
    <source>
        <dbReference type="ARBA" id="ARBA00022984"/>
    </source>
</evidence>
<protein>
    <recommendedName>
        <fullName evidence="7">L,D-TPase catalytic domain-containing protein</fullName>
    </recommendedName>
</protein>
<evidence type="ECO:0000256" key="1">
    <source>
        <dbReference type="ARBA" id="ARBA00004752"/>
    </source>
</evidence>
<dbReference type="GO" id="GO:0016740">
    <property type="term" value="F:transferase activity"/>
    <property type="evidence" value="ECO:0007669"/>
    <property type="project" value="UniProtKB-KW"/>
</dbReference>
<gene>
    <name evidence="8" type="ORF">BS329_15655</name>
</gene>
<dbReference type="GO" id="GO:0071555">
    <property type="term" value="P:cell wall organization"/>
    <property type="evidence" value="ECO:0007669"/>
    <property type="project" value="UniProtKB-UniRule"/>
</dbReference>
<dbReference type="Pfam" id="PF03734">
    <property type="entry name" value="YkuD"/>
    <property type="match status" value="1"/>
</dbReference>
<sequence length="285" mass="29581">MGRGRVAVLLVAFGVLAVVTLIVLAMAFSAPDPASPSGPVDGVSASKQAVEHDVIVAAIAVSDEDLAALPQQSTFADLPAAPRDPAPDQPPSGLVLHPRATVPLYAAPGGAPIAALPPTQLGSDTWVPVVDERPGWAMVLLPGRPNGAAAWLYRDDPRLDEARTPYLLRLDRATYRLELVHNGAATRAWTVGIGKPAAPTPAGRAFLLASIRDTKPTFSPIVLPLSAHSDTFTTYGGGPGTVGIHTWPTAEVYGKSSSDGCIRVPADALQIISSEVPLGTPVLVR</sequence>
<keyword evidence="2" id="KW-0808">Transferase</keyword>
<feature type="active site" description="Proton donor/acceptor" evidence="6">
    <location>
        <position position="245"/>
    </location>
</feature>
<dbReference type="GO" id="GO:0008360">
    <property type="term" value="P:regulation of cell shape"/>
    <property type="evidence" value="ECO:0007669"/>
    <property type="project" value="UniProtKB-UniRule"/>
</dbReference>
<dbReference type="SUPFAM" id="SSF141523">
    <property type="entry name" value="L,D-transpeptidase catalytic domain-like"/>
    <property type="match status" value="1"/>
</dbReference>
<dbReference type="InterPro" id="IPR050979">
    <property type="entry name" value="LD-transpeptidase"/>
</dbReference>
<proteinExistence type="predicted"/>
<dbReference type="PROSITE" id="PS52029">
    <property type="entry name" value="LD_TPASE"/>
    <property type="match status" value="1"/>
</dbReference>
<accession>A0A1R0KUD2</accession>
<evidence type="ECO:0000313" key="9">
    <source>
        <dbReference type="Proteomes" id="UP000187486"/>
    </source>
</evidence>
<evidence type="ECO:0000256" key="5">
    <source>
        <dbReference type="ARBA" id="ARBA00023316"/>
    </source>
</evidence>
<dbReference type="EMBL" id="MQUQ01000007">
    <property type="protein sequence ID" value="OLZ51753.1"/>
    <property type="molecule type" value="Genomic_DNA"/>
</dbReference>
<dbReference type="AlphaFoldDB" id="A0A1R0KUD2"/>
<dbReference type="GO" id="GO:0071972">
    <property type="term" value="F:peptidoglycan L,D-transpeptidase activity"/>
    <property type="evidence" value="ECO:0007669"/>
    <property type="project" value="TreeGrafter"/>
</dbReference>
<comment type="pathway">
    <text evidence="1 6">Cell wall biogenesis; peptidoglycan biosynthesis.</text>
</comment>
<dbReference type="PANTHER" id="PTHR30582">
    <property type="entry name" value="L,D-TRANSPEPTIDASE"/>
    <property type="match status" value="1"/>
</dbReference>
<dbReference type="PANTHER" id="PTHR30582:SF2">
    <property type="entry name" value="L,D-TRANSPEPTIDASE YCIB-RELATED"/>
    <property type="match status" value="1"/>
</dbReference>
<dbReference type="GO" id="GO:0018104">
    <property type="term" value="P:peptidoglycan-protein cross-linking"/>
    <property type="evidence" value="ECO:0007669"/>
    <property type="project" value="TreeGrafter"/>
</dbReference>
<dbReference type="Gene3D" id="2.40.440.10">
    <property type="entry name" value="L,D-transpeptidase catalytic domain-like"/>
    <property type="match status" value="1"/>
</dbReference>
<dbReference type="InterPro" id="IPR038063">
    <property type="entry name" value="Transpep_catalytic_dom"/>
</dbReference>
<keyword evidence="4 6" id="KW-0573">Peptidoglycan synthesis</keyword>
<dbReference type="GO" id="GO:0005576">
    <property type="term" value="C:extracellular region"/>
    <property type="evidence" value="ECO:0007669"/>
    <property type="project" value="TreeGrafter"/>
</dbReference>
<evidence type="ECO:0000256" key="2">
    <source>
        <dbReference type="ARBA" id="ARBA00022679"/>
    </source>
</evidence>
<dbReference type="Proteomes" id="UP000187486">
    <property type="component" value="Unassembled WGS sequence"/>
</dbReference>
<keyword evidence="3 6" id="KW-0133">Cell shape</keyword>
<evidence type="ECO:0000256" key="3">
    <source>
        <dbReference type="ARBA" id="ARBA00022960"/>
    </source>
</evidence>
<comment type="caution">
    <text evidence="8">The sequence shown here is derived from an EMBL/GenBank/DDBJ whole genome shotgun (WGS) entry which is preliminary data.</text>
</comment>
<reference evidence="8 9" key="1">
    <citation type="submission" date="2016-01" db="EMBL/GenBank/DDBJ databases">
        <title>Amycolatopsis coloradensis genome sequencing and assembly.</title>
        <authorList>
            <person name="Mayilraj S."/>
        </authorList>
    </citation>
    <scope>NUCLEOTIDE SEQUENCE [LARGE SCALE GENOMIC DNA]</scope>
    <source>
        <strain evidence="8 9">DSM 44225</strain>
    </source>
</reference>
<feature type="active site" description="Nucleophile" evidence="6">
    <location>
        <position position="261"/>
    </location>
</feature>
<evidence type="ECO:0000259" key="7">
    <source>
        <dbReference type="PROSITE" id="PS52029"/>
    </source>
</evidence>
<dbReference type="CDD" id="cd16913">
    <property type="entry name" value="YkuD_like"/>
    <property type="match status" value="1"/>
</dbReference>